<keyword evidence="1" id="KW-0812">Transmembrane</keyword>
<keyword evidence="1" id="KW-1133">Transmembrane helix</keyword>
<dbReference type="InterPro" id="IPR007165">
    <property type="entry name" value="Phage_holin_4_2"/>
</dbReference>
<feature type="transmembrane region" description="Helical" evidence="1">
    <location>
        <begin position="12"/>
        <end position="35"/>
    </location>
</feature>
<dbReference type="PANTHER" id="PTHR37309">
    <property type="entry name" value="SLR0284 PROTEIN"/>
    <property type="match status" value="1"/>
</dbReference>
<keyword evidence="1" id="KW-0472">Membrane</keyword>
<dbReference type="EMBL" id="NIBG01000001">
    <property type="protein sequence ID" value="PAB61418.1"/>
    <property type="molecule type" value="Genomic_DNA"/>
</dbReference>
<name>A0A267MR85_9FIRM</name>
<dbReference type="Pfam" id="PF04020">
    <property type="entry name" value="Phage_holin_4_2"/>
    <property type="match status" value="1"/>
</dbReference>
<evidence type="ECO:0000313" key="2">
    <source>
        <dbReference type="EMBL" id="PAB61418.1"/>
    </source>
</evidence>
<feature type="transmembrane region" description="Helical" evidence="1">
    <location>
        <begin position="98"/>
        <end position="117"/>
    </location>
</feature>
<feature type="transmembrane region" description="Helical" evidence="1">
    <location>
        <begin position="41"/>
        <end position="60"/>
    </location>
</feature>
<dbReference type="AlphaFoldDB" id="A0A267MR85"/>
<dbReference type="Proteomes" id="UP000216024">
    <property type="component" value="Unassembled WGS sequence"/>
</dbReference>
<evidence type="ECO:0008006" key="4">
    <source>
        <dbReference type="Google" id="ProtNLM"/>
    </source>
</evidence>
<comment type="caution">
    <text evidence="2">The sequence shown here is derived from an EMBL/GenBank/DDBJ whole genome shotgun (WGS) entry which is preliminary data.</text>
</comment>
<evidence type="ECO:0000256" key="1">
    <source>
        <dbReference type="SAM" id="Phobius"/>
    </source>
</evidence>
<organism evidence="2 3">
    <name type="scientific">Anaeromicrobium sediminis</name>
    <dbReference type="NCBI Taxonomy" id="1478221"/>
    <lineage>
        <taxon>Bacteria</taxon>
        <taxon>Bacillati</taxon>
        <taxon>Bacillota</taxon>
        <taxon>Clostridia</taxon>
        <taxon>Peptostreptococcales</taxon>
        <taxon>Thermotaleaceae</taxon>
        <taxon>Anaeromicrobium</taxon>
    </lineage>
</organism>
<dbReference type="OrthoDB" id="1701386at2"/>
<gene>
    <name evidence="2" type="ORF">CCE28_01335</name>
</gene>
<feature type="transmembrane region" description="Helical" evidence="1">
    <location>
        <begin position="72"/>
        <end position="92"/>
    </location>
</feature>
<reference evidence="2 3" key="1">
    <citation type="submission" date="2017-06" db="EMBL/GenBank/DDBJ databases">
        <title>Draft genome sequence of anaerobic fermentative bacterium Anaeromicrobium sediminis DY2726D isolated from West Pacific Ocean sediments.</title>
        <authorList>
            <person name="Zeng X."/>
        </authorList>
    </citation>
    <scope>NUCLEOTIDE SEQUENCE [LARGE SCALE GENOMIC DNA]</scope>
    <source>
        <strain evidence="2 3">DY2726D</strain>
    </source>
</reference>
<accession>A0A267MR85</accession>
<protein>
    <recommendedName>
        <fullName evidence="4">Phage holin family protein</fullName>
    </recommendedName>
</protein>
<keyword evidence="3" id="KW-1185">Reference proteome</keyword>
<evidence type="ECO:0000313" key="3">
    <source>
        <dbReference type="Proteomes" id="UP000216024"/>
    </source>
</evidence>
<dbReference type="PANTHER" id="PTHR37309:SF1">
    <property type="entry name" value="SLR0284 PROTEIN"/>
    <property type="match status" value="1"/>
</dbReference>
<proteinExistence type="predicted"/>
<sequence>MKLRERRAEHSDFSIGGMLVRVIVSMIVLAVAAFFTPYFTIRGFVPLVLAAVSIGVIDYAIERFTGFDATPFGRGITGFVVSAVIIYITGYLVQGVGVNVIGAILAALSIGIINMFIPGRSVM</sequence>